<accession>A0A401YN99</accession>
<dbReference type="Proteomes" id="UP000286931">
    <property type="component" value="Unassembled WGS sequence"/>
</dbReference>
<organism evidence="1 2">
    <name type="scientific">Embleya hyalina</name>
    <dbReference type="NCBI Taxonomy" id="516124"/>
    <lineage>
        <taxon>Bacteria</taxon>
        <taxon>Bacillati</taxon>
        <taxon>Actinomycetota</taxon>
        <taxon>Actinomycetes</taxon>
        <taxon>Kitasatosporales</taxon>
        <taxon>Streptomycetaceae</taxon>
        <taxon>Embleya</taxon>
    </lineage>
</organism>
<keyword evidence="2" id="KW-1185">Reference proteome</keyword>
<sequence length="301" mass="31283">MCAPADALPGEECADIVIAPGAIRGTRLIPDVRGGACCGVDGGGGPNLACTACGLPVATRIDDCSLWQAVWLDPHAVHPVRVGGIDPAPSSWEKLTGKGEGTCPVVPIATWNPQREAAAGQALAHLLVASEGRPVGVPDGLTADMFRHTLAAVLPAGPPEQCAFLAGPGHPIPDASAIVLVPVHPQTGRVWTATGPAASAYPVPLPLGVWLWLTSPRPHPPMPASGRLPRDVLRDDPPPPLPNGPFRADRGTFEHTLLGLPGAHARQLREVLTHRASVGLAQRLCGVVITCRGTLVWRDVN</sequence>
<comment type="caution">
    <text evidence="1">The sequence shown here is derived from an EMBL/GenBank/DDBJ whole genome shotgun (WGS) entry which is preliminary data.</text>
</comment>
<dbReference type="EMBL" id="BIFH01000019">
    <property type="protein sequence ID" value="GCD96090.1"/>
    <property type="molecule type" value="Genomic_DNA"/>
</dbReference>
<reference evidence="1 2" key="1">
    <citation type="submission" date="2018-12" db="EMBL/GenBank/DDBJ databases">
        <title>Draft genome sequence of Embleya hyalina NBRC 13850T.</title>
        <authorList>
            <person name="Komaki H."/>
            <person name="Hosoyama A."/>
            <person name="Kimura A."/>
            <person name="Ichikawa N."/>
            <person name="Tamura T."/>
        </authorList>
    </citation>
    <scope>NUCLEOTIDE SEQUENCE [LARGE SCALE GENOMIC DNA]</scope>
    <source>
        <strain evidence="1 2">NBRC 13850</strain>
    </source>
</reference>
<protein>
    <submittedName>
        <fullName evidence="1">Uncharacterized protein</fullName>
    </submittedName>
</protein>
<evidence type="ECO:0000313" key="2">
    <source>
        <dbReference type="Proteomes" id="UP000286931"/>
    </source>
</evidence>
<proteinExistence type="predicted"/>
<dbReference type="AlphaFoldDB" id="A0A401YN99"/>
<dbReference type="RefSeq" id="WP_307721547.1">
    <property type="nucleotide sequence ID" value="NZ_BIFH01000019.1"/>
</dbReference>
<evidence type="ECO:0000313" key="1">
    <source>
        <dbReference type="EMBL" id="GCD96090.1"/>
    </source>
</evidence>
<name>A0A401YN99_9ACTN</name>
<gene>
    <name evidence="1" type="ORF">EHYA_03774</name>
</gene>